<keyword evidence="2 7" id="KW-0001">2Fe-2S</keyword>
<proteinExistence type="inferred from homology"/>
<dbReference type="InterPro" id="IPR042128">
    <property type="entry name" value="NuoE_dom"/>
</dbReference>
<dbReference type="PANTHER" id="PTHR10371">
    <property type="entry name" value="NADH DEHYDROGENASE UBIQUINONE FLAVOPROTEIN 2, MITOCHONDRIAL"/>
    <property type="match status" value="1"/>
</dbReference>
<dbReference type="Proteomes" id="UP000249417">
    <property type="component" value="Unassembled WGS sequence"/>
</dbReference>
<accession>A0A2W5MUI7</accession>
<dbReference type="Gene3D" id="3.40.30.10">
    <property type="entry name" value="Glutaredoxin"/>
    <property type="match status" value="1"/>
</dbReference>
<feature type="region of interest" description="Disordered" evidence="8">
    <location>
        <begin position="185"/>
        <end position="210"/>
    </location>
</feature>
<dbReference type="SUPFAM" id="SSF52833">
    <property type="entry name" value="Thioredoxin-like"/>
    <property type="match status" value="1"/>
</dbReference>
<evidence type="ECO:0000256" key="3">
    <source>
        <dbReference type="ARBA" id="ARBA00022723"/>
    </source>
</evidence>
<dbReference type="PROSITE" id="PS01099">
    <property type="entry name" value="COMPLEX1_24K"/>
    <property type="match status" value="1"/>
</dbReference>
<dbReference type="EMBL" id="QFQB01000091">
    <property type="protein sequence ID" value="PZQ44474.1"/>
    <property type="molecule type" value="Genomic_DNA"/>
</dbReference>
<dbReference type="FunFam" id="3.40.30.10:FF:000022">
    <property type="entry name" value="NADH dehydrogenase flavoprotein 2, mitochondrial"/>
    <property type="match status" value="1"/>
</dbReference>
<dbReference type="InterPro" id="IPR002023">
    <property type="entry name" value="NuoE-like"/>
</dbReference>
<gene>
    <name evidence="9" type="ORF">DI551_10095</name>
</gene>
<dbReference type="GO" id="GO:0051537">
    <property type="term" value="F:2 iron, 2 sulfur cluster binding"/>
    <property type="evidence" value="ECO:0007669"/>
    <property type="project" value="UniProtKB-KW"/>
</dbReference>
<evidence type="ECO:0000256" key="7">
    <source>
        <dbReference type="PIRSR" id="PIRSR000216-1"/>
    </source>
</evidence>
<comment type="caution">
    <text evidence="9">The sequence shown here is derived from an EMBL/GenBank/DDBJ whole genome shotgun (WGS) entry which is preliminary data.</text>
</comment>
<evidence type="ECO:0000313" key="9">
    <source>
        <dbReference type="EMBL" id="PZQ44474.1"/>
    </source>
</evidence>
<dbReference type="GO" id="GO:0046872">
    <property type="term" value="F:metal ion binding"/>
    <property type="evidence" value="ECO:0007669"/>
    <property type="project" value="UniProtKB-KW"/>
</dbReference>
<evidence type="ECO:0000256" key="4">
    <source>
        <dbReference type="ARBA" id="ARBA00023004"/>
    </source>
</evidence>
<evidence type="ECO:0000256" key="6">
    <source>
        <dbReference type="ARBA" id="ARBA00034078"/>
    </source>
</evidence>
<name>A0A2W5MUI7_9BACT</name>
<reference evidence="9 10" key="1">
    <citation type="submission" date="2017-08" db="EMBL/GenBank/DDBJ databases">
        <title>Infants hospitalized years apart are colonized by the same room-sourced microbial strains.</title>
        <authorList>
            <person name="Brooks B."/>
            <person name="Olm M.R."/>
            <person name="Firek B.A."/>
            <person name="Baker R."/>
            <person name="Thomas B.C."/>
            <person name="Morowitz M.J."/>
            <person name="Banfield J.F."/>
        </authorList>
    </citation>
    <scope>NUCLEOTIDE SEQUENCE [LARGE SCALE GENOMIC DNA]</scope>
    <source>
        <strain evidence="9">S2_005_002_R2_29</strain>
    </source>
</reference>
<dbReference type="InterPro" id="IPR041921">
    <property type="entry name" value="NuoE_N"/>
</dbReference>
<feature type="binding site" evidence="7">
    <location>
        <position position="108"/>
    </location>
    <ligand>
        <name>[2Fe-2S] cluster</name>
        <dbReference type="ChEBI" id="CHEBI:190135"/>
    </ligand>
</feature>
<evidence type="ECO:0000313" key="10">
    <source>
        <dbReference type="Proteomes" id="UP000249417"/>
    </source>
</evidence>
<organism evidence="9 10">
    <name type="scientific">Micavibrio aeruginosavorus</name>
    <dbReference type="NCBI Taxonomy" id="349221"/>
    <lineage>
        <taxon>Bacteria</taxon>
        <taxon>Pseudomonadati</taxon>
        <taxon>Bdellovibrionota</taxon>
        <taxon>Bdellovibrionia</taxon>
        <taxon>Bdellovibrionales</taxon>
        <taxon>Pseudobdellovibrionaceae</taxon>
        <taxon>Micavibrio</taxon>
    </lineage>
</organism>
<dbReference type="Pfam" id="PF01257">
    <property type="entry name" value="2Fe-2S_thioredx"/>
    <property type="match status" value="1"/>
</dbReference>
<dbReference type="CDD" id="cd03064">
    <property type="entry name" value="TRX_Fd_NuoE"/>
    <property type="match status" value="1"/>
</dbReference>
<dbReference type="PANTHER" id="PTHR10371:SF3">
    <property type="entry name" value="NADH DEHYDROGENASE [UBIQUINONE] FLAVOPROTEIN 2, MITOCHONDRIAL"/>
    <property type="match status" value="1"/>
</dbReference>
<dbReference type="Gene3D" id="1.10.10.1590">
    <property type="entry name" value="NADH-quinone oxidoreductase subunit E"/>
    <property type="match status" value="1"/>
</dbReference>
<protein>
    <submittedName>
        <fullName evidence="9">NADH-quinone oxidoreductase subunit NuoE</fullName>
    </submittedName>
</protein>
<evidence type="ECO:0000256" key="2">
    <source>
        <dbReference type="ARBA" id="ARBA00022714"/>
    </source>
</evidence>
<feature type="binding site" evidence="7">
    <location>
        <position position="153"/>
    </location>
    <ligand>
        <name>[2Fe-2S] cluster</name>
        <dbReference type="ChEBI" id="CHEBI:190135"/>
    </ligand>
</feature>
<keyword evidence="4 7" id="KW-0408">Iron</keyword>
<comment type="similarity">
    <text evidence="1">Belongs to the complex I 24 kDa subunit family.</text>
</comment>
<comment type="cofactor">
    <cofactor evidence="6">
        <name>[2Fe-2S] cluster</name>
        <dbReference type="ChEBI" id="CHEBI:190135"/>
    </cofactor>
</comment>
<keyword evidence="3 7" id="KW-0479">Metal-binding</keyword>
<comment type="cofactor">
    <cofactor evidence="7">
        <name>[2Fe-2S] cluster</name>
        <dbReference type="ChEBI" id="CHEBI:190135"/>
    </cofactor>
    <text evidence="7">Binds 1 [2Fe-2S] cluster.</text>
</comment>
<sequence length="210" mass="23185">MKKKLELNADYQPKEFVFKDKAKVNEIIARYPKGRQQSATMPLLDLAQRQVGEEGAKANPPYGGWIPRAAMDEVARIVDVPPMRVYEVATFYSMYNLAPVGKYLLQVCTTTPCWLCGSSKVVDAIEKNLGIHMGESTKDGMFSTMEVECLGACANAPMIQVNDDFYEDLTEETMTSLLENLKKDVVPAPGPQNGRNKAEALGGSNTLKRA</sequence>
<dbReference type="NCBIfam" id="NF005725">
    <property type="entry name" value="PRK07539.1-5"/>
    <property type="match status" value="1"/>
</dbReference>
<dbReference type="InterPro" id="IPR036249">
    <property type="entry name" value="Thioredoxin-like_sf"/>
</dbReference>
<dbReference type="GO" id="GO:0003954">
    <property type="term" value="F:NADH dehydrogenase activity"/>
    <property type="evidence" value="ECO:0007669"/>
    <property type="project" value="TreeGrafter"/>
</dbReference>
<dbReference type="AlphaFoldDB" id="A0A2W5MUI7"/>
<evidence type="ECO:0000256" key="8">
    <source>
        <dbReference type="SAM" id="MobiDB-lite"/>
    </source>
</evidence>
<dbReference type="NCBIfam" id="TIGR01958">
    <property type="entry name" value="nuoE_fam"/>
    <property type="match status" value="1"/>
</dbReference>
<evidence type="ECO:0000256" key="5">
    <source>
        <dbReference type="ARBA" id="ARBA00023014"/>
    </source>
</evidence>
<feature type="binding site" evidence="7">
    <location>
        <position position="149"/>
    </location>
    <ligand>
        <name>[2Fe-2S] cluster</name>
        <dbReference type="ChEBI" id="CHEBI:190135"/>
    </ligand>
</feature>
<dbReference type="PIRSF" id="PIRSF000216">
    <property type="entry name" value="NADH_DH_24kDa"/>
    <property type="match status" value="1"/>
</dbReference>
<feature type="binding site" evidence="7">
    <location>
        <position position="113"/>
    </location>
    <ligand>
        <name>[2Fe-2S] cluster</name>
        <dbReference type="ChEBI" id="CHEBI:190135"/>
    </ligand>
</feature>
<evidence type="ECO:0000256" key="1">
    <source>
        <dbReference type="ARBA" id="ARBA00010643"/>
    </source>
</evidence>
<keyword evidence="5 7" id="KW-0411">Iron-sulfur</keyword>